<evidence type="ECO:0000313" key="2">
    <source>
        <dbReference type="Proteomes" id="UP000828390"/>
    </source>
</evidence>
<organism evidence="1 2">
    <name type="scientific">Dreissena polymorpha</name>
    <name type="common">Zebra mussel</name>
    <name type="synonym">Mytilus polymorpha</name>
    <dbReference type="NCBI Taxonomy" id="45954"/>
    <lineage>
        <taxon>Eukaryota</taxon>
        <taxon>Metazoa</taxon>
        <taxon>Spiralia</taxon>
        <taxon>Lophotrochozoa</taxon>
        <taxon>Mollusca</taxon>
        <taxon>Bivalvia</taxon>
        <taxon>Autobranchia</taxon>
        <taxon>Heteroconchia</taxon>
        <taxon>Euheterodonta</taxon>
        <taxon>Imparidentia</taxon>
        <taxon>Neoheterodontei</taxon>
        <taxon>Myida</taxon>
        <taxon>Dreissenoidea</taxon>
        <taxon>Dreissenidae</taxon>
        <taxon>Dreissena</taxon>
    </lineage>
</organism>
<gene>
    <name evidence="1" type="ORF">DPMN_062661</name>
</gene>
<sequence length="129" mass="14605">MTSNLTIYAYDLGSMYGDICLGAMYGDLRLVAVYGDLCPRDSGLCMETYAFSYVWRPMSRSYVWRPMSSRLCMQTYVLGTMYGDLCLGAMYGDLCFGTLRYDSESVLLVTLCMEPCSVCVKVCDLYINY</sequence>
<dbReference type="AlphaFoldDB" id="A0A9D4C940"/>
<proteinExistence type="predicted"/>
<name>A0A9D4C940_DREPO</name>
<evidence type="ECO:0000313" key="1">
    <source>
        <dbReference type="EMBL" id="KAH3719787.1"/>
    </source>
</evidence>
<dbReference type="EMBL" id="JAIWYP010000013">
    <property type="protein sequence ID" value="KAH3719787.1"/>
    <property type="molecule type" value="Genomic_DNA"/>
</dbReference>
<reference evidence="1" key="2">
    <citation type="submission" date="2020-11" db="EMBL/GenBank/DDBJ databases">
        <authorList>
            <person name="McCartney M.A."/>
            <person name="Auch B."/>
            <person name="Kono T."/>
            <person name="Mallez S."/>
            <person name="Becker A."/>
            <person name="Gohl D.M."/>
            <person name="Silverstein K.A.T."/>
            <person name="Koren S."/>
            <person name="Bechman K.B."/>
            <person name="Herman A."/>
            <person name="Abrahante J.E."/>
            <person name="Garbe J."/>
        </authorList>
    </citation>
    <scope>NUCLEOTIDE SEQUENCE</scope>
    <source>
        <strain evidence="1">Duluth1</strain>
        <tissue evidence="1">Whole animal</tissue>
    </source>
</reference>
<dbReference type="Proteomes" id="UP000828390">
    <property type="component" value="Unassembled WGS sequence"/>
</dbReference>
<keyword evidence="2" id="KW-1185">Reference proteome</keyword>
<accession>A0A9D4C940</accession>
<protein>
    <submittedName>
        <fullName evidence="1">Uncharacterized protein</fullName>
    </submittedName>
</protein>
<comment type="caution">
    <text evidence="1">The sequence shown here is derived from an EMBL/GenBank/DDBJ whole genome shotgun (WGS) entry which is preliminary data.</text>
</comment>
<reference evidence="1" key="1">
    <citation type="journal article" date="2019" name="bioRxiv">
        <title>The Genome of the Zebra Mussel, Dreissena polymorpha: A Resource for Invasive Species Research.</title>
        <authorList>
            <person name="McCartney M.A."/>
            <person name="Auch B."/>
            <person name="Kono T."/>
            <person name="Mallez S."/>
            <person name="Zhang Y."/>
            <person name="Obille A."/>
            <person name="Becker A."/>
            <person name="Abrahante J.E."/>
            <person name="Garbe J."/>
            <person name="Badalamenti J.P."/>
            <person name="Herman A."/>
            <person name="Mangelson H."/>
            <person name="Liachko I."/>
            <person name="Sullivan S."/>
            <person name="Sone E.D."/>
            <person name="Koren S."/>
            <person name="Silverstein K.A.T."/>
            <person name="Beckman K.B."/>
            <person name="Gohl D.M."/>
        </authorList>
    </citation>
    <scope>NUCLEOTIDE SEQUENCE</scope>
    <source>
        <strain evidence="1">Duluth1</strain>
        <tissue evidence="1">Whole animal</tissue>
    </source>
</reference>